<comment type="caution">
    <text evidence="1">The sequence shown here is derived from an EMBL/GenBank/DDBJ whole genome shotgun (WGS) entry which is preliminary data.</text>
</comment>
<accession>A0ABW5N8V9</accession>
<sequence>MDRTAFKGSTIISILNNEYYAIKMNPESTDTIVFGNDIFINEHIGKKRHSTHKIPLLLVSRRNHPFSLSAIIILDKKFEIITRYFKYLSPIELIQSLKNY</sequence>
<dbReference type="Gene3D" id="3.40.30.10">
    <property type="entry name" value="Glutaredoxin"/>
    <property type="match status" value="1"/>
</dbReference>
<dbReference type="Proteomes" id="UP001597459">
    <property type="component" value="Unassembled WGS sequence"/>
</dbReference>
<protein>
    <submittedName>
        <fullName evidence="1">Uncharacterized protein</fullName>
    </submittedName>
</protein>
<reference evidence="2" key="1">
    <citation type="journal article" date="2019" name="Int. J. Syst. Evol. Microbiol.">
        <title>The Global Catalogue of Microorganisms (GCM) 10K type strain sequencing project: providing services to taxonomists for standard genome sequencing and annotation.</title>
        <authorList>
            <consortium name="The Broad Institute Genomics Platform"/>
            <consortium name="The Broad Institute Genome Sequencing Center for Infectious Disease"/>
            <person name="Wu L."/>
            <person name="Ma J."/>
        </authorList>
    </citation>
    <scope>NUCLEOTIDE SEQUENCE [LARGE SCALE GENOMIC DNA]</scope>
    <source>
        <strain evidence="2">KCTC 42423</strain>
    </source>
</reference>
<dbReference type="EMBL" id="JBHULX010000030">
    <property type="protein sequence ID" value="MFD2592055.1"/>
    <property type="molecule type" value="Genomic_DNA"/>
</dbReference>
<dbReference type="RefSeq" id="WP_378298215.1">
    <property type="nucleotide sequence ID" value="NZ_JBHULX010000030.1"/>
</dbReference>
<keyword evidence="2" id="KW-1185">Reference proteome</keyword>
<name>A0ABW5N8V9_9FLAO</name>
<gene>
    <name evidence="1" type="ORF">ACFSTE_14545</name>
</gene>
<proteinExistence type="predicted"/>
<evidence type="ECO:0000313" key="1">
    <source>
        <dbReference type="EMBL" id="MFD2592055.1"/>
    </source>
</evidence>
<organism evidence="1 2">
    <name type="scientific">Aquimarina hainanensis</name>
    <dbReference type="NCBI Taxonomy" id="1578017"/>
    <lineage>
        <taxon>Bacteria</taxon>
        <taxon>Pseudomonadati</taxon>
        <taxon>Bacteroidota</taxon>
        <taxon>Flavobacteriia</taxon>
        <taxon>Flavobacteriales</taxon>
        <taxon>Flavobacteriaceae</taxon>
        <taxon>Aquimarina</taxon>
    </lineage>
</organism>
<evidence type="ECO:0000313" key="2">
    <source>
        <dbReference type="Proteomes" id="UP001597459"/>
    </source>
</evidence>